<dbReference type="SMART" id="SM00406">
    <property type="entry name" value="IGv"/>
    <property type="match status" value="7"/>
</dbReference>
<dbReference type="STRING" id="53468.A0A158QVI2"/>
<keyword evidence="4" id="KW-1003">Cell membrane</keyword>
<feature type="domain" description="Ig-like" evidence="15">
    <location>
        <begin position="706"/>
        <end position="793"/>
    </location>
</feature>
<organism evidence="16 17">
    <name type="scientific">Mesocestoides corti</name>
    <name type="common">Flatworm</name>
    <dbReference type="NCBI Taxonomy" id="53468"/>
    <lineage>
        <taxon>Eukaryota</taxon>
        <taxon>Metazoa</taxon>
        <taxon>Spiralia</taxon>
        <taxon>Lophotrochozoa</taxon>
        <taxon>Platyhelminthes</taxon>
        <taxon>Cestoda</taxon>
        <taxon>Eucestoda</taxon>
        <taxon>Cyclophyllidea</taxon>
        <taxon>Mesocestoididae</taxon>
        <taxon>Mesocestoides</taxon>
    </lineage>
</organism>
<dbReference type="InterPro" id="IPR003598">
    <property type="entry name" value="Ig_sub2"/>
</dbReference>
<feature type="domain" description="Ig-like" evidence="15">
    <location>
        <begin position="1282"/>
        <end position="1369"/>
    </location>
</feature>
<dbReference type="CDD" id="cd00096">
    <property type="entry name" value="Ig"/>
    <property type="match status" value="9"/>
</dbReference>
<reference evidence="16 17" key="1">
    <citation type="submission" date="2018-10" db="EMBL/GenBank/DDBJ databases">
        <authorList>
            <consortium name="Pathogen Informatics"/>
        </authorList>
    </citation>
    <scope>NUCLEOTIDE SEQUENCE [LARGE SCALE GENOMIC DNA]</scope>
</reference>
<dbReference type="PANTHER" id="PTHR45080">
    <property type="entry name" value="CONTACTIN 5"/>
    <property type="match status" value="1"/>
</dbReference>
<dbReference type="FunFam" id="2.60.40.10:FF:000503">
    <property type="entry name" value="Hemicentin 1"/>
    <property type="match status" value="1"/>
</dbReference>
<evidence type="ECO:0000256" key="8">
    <source>
        <dbReference type="ARBA" id="ARBA00022737"/>
    </source>
</evidence>
<dbReference type="SUPFAM" id="SSF48726">
    <property type="entry name" value="Immunoglobulin"/>
    <property type="match status" value="26"/>
</dbReference>
<evidence type="ECO:0000256" key="2">
    <source>
        <dbReference type="ARBA" id="ARBA00004236"/>
    </source>
</evidence>
<feature type="domain" description="Ig-like" evidence="15">
    <location>
        <begin position="1182"/>
        <end position="1277"/>
    </location>
</feature>
<dbReference type="InterPro" id="IPR056861">
    <property type="entry name" value="HMCN1-like_VWA"/>
</dbReference>
<feature type="domain" description="Ig-like" evidence="15">
    <location>
        <begin position="3000"/>
        <end position="3086"/>
    </location>
</feature>
<dbReference type="FunFam" id="2.60.40.10:FF:000273">
    <property type="entry name" value="contactin-3 isoform X1"/>
    <property type="match status" value="1"/>
</dbReference>
<dbReference type="GO" id="GO:0005576">
    <property type="term" value="C:extracellular region"/>
    <property type="evidence" value="ECO:0007669"/>
    <property type="project" value="UniProtKB-SubCell"/>
</dbReference>
<dbReference type="InterPro" id="IPR013106">
    <property type="entry name" value="Ig_V-set"/>
</dbReference>
<feature type="domain" description="Ig-like" evidence="15">
    <location>
        <begin position="1979"/>
        <end position="2090"/>
    </location>
</feature>
<dbReference type="FunFam" id="2.60.40.10:FF:000032">
    <property type="entry name" value="palladin isoform X1"/>
    <property type="match status" value="8"/>
</dbReference>
<feature type="domain" description="Ig-like" evidence="15">
    <location>
        <begin position="606"/>
        <end position="699"/>
    </location>
</feature>
<sequence length="3304" mass="363837">MGDDLKQVKLGARRILQRHLEKGRQALIKDFVLVKVHDPDVGPARVTTSTKTFYQYLESVYTQGGGDCPEMTVTGIEMALEASQPNSLIYVFTDSSAKDYDRLPRVLNLIQKKQSQVVFVLTGFCNSTDELGFQAYQEIATVSSGQVYIIGKRQVNEFMRVIEAAVESQKVQVLQQDNWETSAKTYSFPVDTHLSQVTIQVTNYKTNDSIRVGIRNPEGKLITKEDGLRQLMKTVPSVFVASIDHPTPGTWTLEVSTDAAGSPSISREEKTGGQWHSVRVSGISDVDFVPGFAANPIPFNRGASRQPIDGIKNYVMVNMTGRLLSGSVDAVTLRAPNGTALVRVPVERTPGSEVYVSQHAMDSVPGHYYLQVSGRDNQGYNFQRYSKVALLAREARPAVVTCPAKLEVARGATAHLTCLIDSEIPFSVKWYQNNRQLTGFPGEHQVFSVPTNVTYTLFDVNEESQGIYAVEMVATGTGVEVGPETQRKDEIAVVILPPPPTVLIPRNASVEPNGVARLMCTAFSQAEKVEINWYRGENVRFKVKDGRRHSIHMSGGGDTSPGGQTFTSTLQITNVQDSDIGQYVCEAVHKGGVSSAVGFVVIHVRPSIVAESEKVEFKEGGRLVMSCRAEGHPPPEISWSFNDVPIPRGNELQMEPLRTMILDEYMESRLIISPADATDAGRYSCYAVNSAGEAQANIMAHFIARPEIVRIDMAREMPQEGEMQTLRCLANGRPPPLIKWEFNGSPVGESANIRLNHTTGELEILHLKRHMSGKWTCFAENVAGSTRTSVSMEVGHKPKMDTGAMQDRVYGEFSTDLVIPCIVDGNPPPQIKWFKVVGESQVPVTYGDRYTLAADNSLHITNLNMEDGTTFVCEASNTYGRDQYHVSVELGGIRAPTISFTEPRQVVLEGTSEMILTCPVLDAKPAAKVTWLRNSIEIDPSSPRYSIVDNNLVIRGIDMGDEGVYTCVAHNVVGRSKIDIELDVQTKPRFKDDARHATVEITQGKVMELHCEVEGDPKPEVEWRKDGRLITPKRGSFSGAGGVVLSPNGQILTVYSVNEAISGTFTCSAMNTHGSVSKDFQVTVKTPPGISKESVSEVEIAQNEMTLLTCMISYGYPQPTIQWFKNGQPLVEIPGRVHFVDNGQSVEIRGEREEDSGSYECRAQNEVGSDSRFYQVTVLVPPAYTSTHASRRLLVRAGERVDLECAMAGFPEPEISWTWNTRPLEADKLGDLGMSIRPPREGSSQLTIMYMNGELQGNYTCVGKNRGGSTSVDYEVILLSEPVITDFGERAVVFLNNTITLTCETSGTPKPNVSWWFQGMKIIPNEMPGYRLVGDGNLMIHNAQPFHGGEYTCVAENEAGRDTKTATITVFEPSGEPPISQNITTTMMGGNITFTCKLTSNPPPKIKWYKDGVEIFSAMPQDRFTLSADESTLTIYEVQPEDQGQYKCEAENIPGNWDLTYYLERMTFISAKPIFEDGLDHDTPELVRGKSALLWCNATGFPVPKIKWMSHEGEIDPKSEQFQIKEDGRALFIANVTHSTASRYTCTATNEAGEARRIIDPVIVYAPVIISHEGENPRPIVMNGDTQLSCDWDAYPDAKVEWFKAGEPINEYDFPRANLSMRNAMLYLHHAEPEDAGIYRCVVTNRIGSTKRQWNVIVMSNSVFEGCDKLNCEGGKLGGYNCTHGKCRIICSCDGCFENRDSYPRHKKIDSRVLQDRSVKSGIDNVLHNNEFVLAIFVGFNNCTADYCKKGVFVGYSCENGHCPIVCKVEKCYQLDLIDKGHNMEEGSPPRFLYSSVEGTHSVSLGGSFTLFCVADGEPKPVVRWTKDGLPISGTQDDLKLSDDGIHLSIPVAEENDAGRYACIASSPYGEVAKQFDIKVMYAPRLDGDGQRQYSIERTVGSSVILECLVIGNPTPTIEWFKDGAKLDPLPYRYRLFNQKRELEILSIQPMDAGRYRCVASNEVGSLEVSVDMTVGAPPRIDRGRLRSEYVVKEGDELVLPCPATGSPEPRLVFTRTDLDPNTQTMVEHQIGEQGSSNSEPSATNKNLIARRAVVSQASAPFKPQKIDSGSYQCNASNEIGWDTMKYTVRVRVPPSFDTSNVQPEVHWFINQTRFLDCPLQGFADPPAIVTWERHGVPVVSGPNIQISSPDGSRLTVHRVSLSDVGDYKCVASNEVGRTSQSFRVLVFVRPRFLDPTRKIQIEAIQNQTVHMSCEVSGDPPPRVTWFKRDVELFPPGSFATSGSSQDPPRNVMPLQGDQILQLTNVQKSDAGDYTCMATNGGEAIEKKFNLTVIMPPAILKPQGSPEAHSTREYVPATFHCLIRDYNSTKPEIIWTKDGSPILMSEDGDYFVVQDGSQVLTVVRPTPSETGMYRCEAKNKAGVDSHQFQLTVTASPRFPPDFVRYREKITKQIGSQVRLKCPVSGSPPPVVTWYYNGSPLLPYTMPSHYNFEIDNKLLHFIAGQKDSGEYRCIAHNEVGNISKTYELEIIMPPLVRLDRAEMREREGSTFTVQCTAEGHPQPKIEWTRSTGGLFRIGTNVDLSTGLLTITDARKEDSGGYTCTATNKISSDSKTVDIQIIERPVIHTTTAPVVVNEGDQVVLPCAVSGTPPIQIQWRLPSGQQITQDEILGFQVLSQQGLLIERATRGHAGLYRCSASNEAGNQNAVLSLEVLVPPKLVRPATTEASGRINSVLQLNCEVEEGIPKPIVIWERHGVSFSRTKSFYTTTDSGLFIFNALKPQDEGEWICVARNPAGEDRLSFNVIVSKPPRVVMPMSSVGYEGQSVTIECQPEDAGNYFCIADIPGQDRVTDSTYLTVFTVPTFVSTPNRSMEAFEDRWIQFRCTADGHPKPEIKWTFKGSIVGSNPSHNGIGSLIIGPLRESHSGQYACIAANEAGKREHTFHFTVKTRPKVHMYQSDEAVRNSDMARLFCNVSGEADSIVWLKDGIPIESNRRVNIEDDGASLVISMARSTDNGIYQCIAANPVGEDLGELRLVVESKPQLVKTPANTTASLGEIVTLECQAEGHPVPIITWYHNNVTVQMSSTHSIIRNGSLRIVGVSEKDEGIYHCVASSNQGEVISDPAVISVQVQASDSVTPHLRKTEVRTVLGTILRHGHVCRRFVRLTVFGDHGPLGVPAHHLAELDCANAVGNATHPLQATGGNLVPVSPWRICFVKISLFVQSTADGLHGAPGRVVPERAVLEAHNVENASAICLLPLMAVASALGLKAGCELVGVRTVHLMALGVLGAPGPTVQRAVVVELGGERASAAILHRNSVELPANHMELIVKPPNVKKILVLVSFTWH</sequence>
<dbReference type="InterPro" id="IPR036465">
    <property type="entry name" value="vWFA_dom_sf"/>
</dbReference>
<evidence type="ECO:0000313" key="17">
    <source>
        <dbReference type="Proteomes" id="UP000267029"/>
    </source>
</evidence>
<dbReference type="FunFam" id="2.60.40.10:FF:000005">
    <property type="entry name" value="Neuronal cell adhesion molecule"/>
    <property type="match status" value="1"/>
</dbReference>
<proteinExistence type="predicted"/>
<dbReference type="SUPFAM" id="SSF53300">
    <property type="entry name" value="vWA-like"/>
    <property type="match status" value="1"/>
</dbReference>
<feature type="domain" description="Ig-like" evidence="15">
    <location>
        <begin position="2910"/>
        <end position="2997"/>
    </location>
</feature>
<keyword evidence="17" id="KW-1185">Reference proteome</keyword>
<feature type="domain" description="Ig-like" evidence="15">
    <location>
        <begin position="1884"/>
        <end position="1974"/>
    </location>
</feature>
<name>A0A158QVI2_MESCO</name>
<evidence type="ECO:0000256" key="6">
    <source>
        <dbReference type="ARBA" id="ARBA00022692"/>
    </source>
</evidence>
<dbReference type="SMART" id="SM00409">
    <property type="entry name" value="IG"/>
    <property type="match status" value="27"/>
</dbReference>
<dbReference type="Pfam" id="PF07679">
    <property type="entry name" value="I-set"/>
    <property type="match status" value="18"/>
</dbReference>
<evidence type="ECO:0000256" key="13">
    <source>
        <dbReference type="ARBA" id="ARBA00023319"/>
    </source>
</evidence>
<dbReference type="OrthoDB" id="5985519at2759"/>
<keyword evidence="13" id="KW-0393">Immunoglobulin domain</keyword>
<feature type="domain" description="Ig-like" evidence="15">
    <location>
        <begin position="2676"/>
        <end position="2760"/>
    </location>
</feature>
<keyword evidence="5" id="KW-0964">Secreted</keyword>
<evidence type="ECO:0000256" key="11">
    <source>
        <dbReference type="ARBA" id="ARBA00023157"/>
    </source>
</evidence>
<feature type="domain" description="Ig-like" evidence="15">
    <location>
        <begin position="1473"/>
        <end position="1560"/>
    </location>
</feature>
<comment type="subcellular location">
    <subcellularLocation>
        <location evidence="2">Cell membrane</location>
    </subcellularLocation>
    <subcellularLocation>
        <location evidence="1">Membrane</location>
        <topology evidence="1">Single-pass membrane protein</topology>
    </subcellularLocation>
    <subcellularLocation>
        <location evidence="3">Secreted</location>
    </subcellularLocation>
</comment>
<dbReference type="PROSITE" id="PS50835">
    <property type="entry name" value="IG_LIKE"/>
    <property type="match status" value="26"/>
</dbReference>
<keyword evidence="11" id="KW-1015">Disulfide bond</keyword>
<feature type="domain" description="Ig-like" evidence="15">
    <location>
        <begin position="397"/>
        <end position="468"/>
    </location>
</feature>
<dbReference type="EMBL" id="UXSR01005435">
    <property type="protein sequence ID" value="VDD81984.1"/>
    <property type="molecule type" value="Genomic_DNA"/>
</dbReference>
<feature type="domain" description="Ig-like" evidence="15">
    <location>
        <begin position="2400"/>
        <end position="2488"/>
    </location>
</feature>
<evidence type="ECO:0000256" key="9">
    <source>
        <dbReference type="ARBA" id="ARBA00022989"/>
    </source>
</evidence>
<dbReference type="SMART" id="SM00408">
    <property type="entry name" value="IGc2"/>
    <property type="match status" value="25"/>
</dbReference>
<dbReference type="InterPro" id="IPR003599">
    <property type="entry name" value="Ig_sub"/>
</dbReference>
<evidence type="ECO:0000256" key="3">
    <source>
        <dbReference type="ARBA" id="ARBA00004613"/>
    </source>
</evidence>
<feature type="domain" description="Ig-like" evidence="15">
    <location>
        <begin position="499"/>
        <end position="600"/>
    </location>
</feature>
<evidence type="ECO:0000256" key="7">
    <source>
        <dbReference type="ARBA" id="ARBA00022729"/>
    </source>
</evidence>
<keyword evidence="7" id="KW-0732">Signal</keyword>
<dbReference type="Pfam" id="PF23560">
    <property type="entry name" value="GBD_Hemicentin"/>
    <property type="match status" value="1"/>
</dbReference>
<accession>A0A158QVI2</accession>
<protein>
    <recommendedName>
        <fullName evidence="14">Cell adhesion molecule-related/down-regulated by oncogenes</fullName>
    </recommendedName>
</protein>
<keyword evidence="9" id="KW-1133">Transmembrane helix</keyword>
<feature type="domain" description="Ig-like" evidence="15">
    <location>
        <begin position="1377"/>
        <end position="1460"/>
    </location>
</feature>
<feature type="domain" description="Ig-like" evidence="15">
    <location>
        <begin position="2821"/>
        <end position="2905"/>
    </location>
</feature>
<dbReference type="InterPro" id="IPR013783">
    <property type="entry name" value="Ig-like_fold"/>
</dbReference>
<feature type="domain" description="Ig-like" evidence="15">
    <location>
        <begin position="1561"/>
        <end position="1657"/>
    </location>
</feature>
<feature type="domain" description="Ig-like" evidence="15">
    <location>
        <begin position="2492"/>
        <end position="2576"/>
    </location>
</feature>
<dbReference type="Pfam" id="PF13927">
    <property type="entry name" value="Ig_3"/>
    <property type="match status" value="7"/>
</dbReference>
<feature type="domain" description="Ig-like" evidence="15">
    <location>
        <begin position="896"/>
        <end position="985"/>
    </location>
</feature>
<evidence type="ECO:0000256" key="1">
    <source>
        <dbReference type="ARBA" id="ARBA00004167"/>
    </source>
</evidence>
<feature type="domain" description="Ig-like" evidence="15">
    <location>
        <begin position="2191"/>
        <end position="2292"/>
    </location>
</feature>
<dbReference type="Gene3D" id="2.60.40.10">
    <property type="entry name" value="Immunoglobulins"/>
    <property type="match status" value="26"/>
</dbReference>
<dbReference type="InterPro" id="IPR056475">
    <property type="entry name" value="GBD_Hemicentin/VWA7"/>
</dbReference>
<feature type="domain" description="Ig-like" evidence="15">
    <location>
        <begin position="2296"/>
        <end position="2391"/>
    </location>
</feature>
<dbReference type="InterPro" id="IPR013098">
    <property type="entry name" value="Ig_I-set"/>
</dbReference>
<feature type="domain" description="Ig-like" evidence="15">
    <location>
        <begin position="2095"/>
        <end position="2186"/>
    </location>
</feature>
<feature type="domain" description="Ig-like" evidence="15">
    <location>
        <begin position="798"/>
        <end position="889"/>
    </location>
</feature>
<dbReference type="InterPro" id="IPR050958">
    <property type="entry name" value="Cell_Adh-Cytoskel_Orgn"/>
</dbReference>
<dbReference type="PANTHER" id="PTHR45080:SF8">
    <property type="entry name" value="IG-LIKE DOMAIN-CONTAINING PROTEIN"/>
    <property type="match status" value="1"/>
</dbReference>
<dbReference type="GO" id="GO:0007156">
    <property type="term" value="P:homophilic cell adhesion via plasma membrane adhesion molecules"/>
    <property type="evidence" value="ECO:0007669"/>
    <property type="project" value="TreeGrafter"/>
</dbReference>
<feature type="domain" description="Ig-like" evidence="15">
    <location>
        <begin position="2583"/>
        <end position="2669"/>
    </location>
</feature>
<evidence type="ECO:0000256" key="12">
    <source>
        <dbReference type="ARBA" id="ARBA00023180"/>
    </source>
</evidence>
<evidence type="ECO:0000256" key="10">
    <source>
        <dbReference type="ARBA" id="ARBA00023136"/>
    </source>
</evidence>
<keyword evidence="12" id="KW-0325">Glycoprotein</keyword>
<dbReference type="Proteomes" id="UP000267029">
    <property type="component" value="Unassembled WGS sequence"/>
</dbReference>
<gene>
    <name evidence="16" type="ORF">MCOS_LOCUS7987</name>
</gene>
<evidence type="ECO:0000256" key="4">
    <source>
        <dbReference type="ARBA" id="ARBA00022475"/>
    </source>
</evidence>
<evidence type="ECO:0000256" key="14">
    <source>
        <dbReference type="ARBA" id="ARBA00069893"/>
    </source>
</evidence>
<dbReference type="InterPro" id="IPR007110">
    <property type="entry name" value="Ig-like_dom"/>
</dbReference>
<evidence type="ECO:0000256" key="5">
    <source>
        <dbReference type="ARBA" id="ARBA00022525"/>
    </source>
</evidence>
<keyword evidence="10" id="KW-0472">Membrane</keyword>
<feature type="domain" description="Ig-like" evidence="15">
    <location>
        <begin position="988"/>
        <end position="1083"/>
    </location>
</feature>
<keyword evidence="8" id="KW-0677">Repeat</keyword>
<feature type="domain" description="Ig-like" evidence="15">
    <location>
        <begin position="1088"/>
        <end position="1177"/>
    </location>
</feature>
<keyword evidence="6" id="KW-0812">Transmembrane</keyword>
<dbReference type="Pfam" id="PF25106">
    <property type="entry name" value="VWA_4"/>
    <property type="match status" value="1"/>
</dbReference>
<evidence type="ECO:0000313" key="16">
    <source>
        <dbReference type="EMBL" id="VDD81984.1"/>
    </source>
</evidence>
<dbReference type="GO" id="GO:0005886">
    <property type="term" value="C:plasma membrane"/>
    <property type="evidence" value="ECO:0007669"/>
    <property type="project" value="UniProtKB-SubCell"/>
</dbReference>
<dbReference type="InterPro" id="IPR036179">
    <property type="entry name" value="Ig-like_dom_sf"/>
</dbReference>
<feature type="domain" description="Ig-like" evidence="15">
    <location>
        <begin position="1790"/>
        <end position="1879"/>
    </location>
</feature>
<evidence type="ECO:0000259" key="15">
    <source>
        <dbReference type="PROSITE" id="PS50835"/>
    </source>
</evidence>